<dbReference type="FunFam" id="3.30.565.10:FF:000016">
    <property type="entry name" value="Chemotaxis protein CheA, putative"/>
    <property type="match status" value="1"/>
</dbReference>
<evidence type="ECO:0000256" key="7">
    <source>
        <dbReference type="PROSITE-ProRule" id="PRU00169"/>
    </source>
</evidence>
<dbReference type="OrthoDB" id="9803176at2"/>
<feature type="domain" description="CheW-like" evidence="11">
    <location>
        <begin position="456"/>
        <end position="591"/>
    </location>
</feature>
<feature type="domain" description="HPt" evidence="12">
    <location>
        <begin position="5"/>
        <end position="113"/>
    </location>
</feature>
<feature type="modified residue" description="4-aspartylphosphate" evidence="7">
    <location>
        <position position="656"/>
    </location>
</feature>
<evidence type="ECO:0000259" key="9">
    <source>
        <dbReference type="PROSITE" id="PS50109"/>
    </source>
</evidence>
<dbReference type="InterPro" id="IPR011006">
    <property type="entry name" value="CheY-like_superfamily"/>
</dbReference>
<evidence type="ECO:0000256" key="6">
    <source>
        <dbReference type="PROSITE-ProRule" id="PRU00110"/>
    </source>
</evidence>
<dbReference type="Pfam" id="PF02518">
    <property type="entry name" value="HATPase_c"/>
    <property type="match status" value="1"/>
</dbReference>
<feature type="domain" description="Response regulatory" evidence="10">
    <location>
        <begin position="607"/>
        <end position="723"/>
    </location>
</feature>
<dbReference type="InterPro" id="IPR008207">
    <property type="entry name" value="Sig_transdc_His_kin_Hpt_dom"/>
</dbReference>
<dbReference type="InterPro" id="IPR001789">
    <property type="entry name" value="Sig_transdc_resp-reg_receiver"/>
</dbReference>
<gene>
    <name evidence="13" type="ORF">SAMN06275492_12038</name>
</gene>
<dbReference type="Pfam" id="PF00072">
    <property type="entry name" value="Response_reg"/>
    <property type="match status" value="1"/>
</dbReference>
<dbReference type="InterPro" id="IPR005467">
    <property type="entry name" value="His_kinase_dom"/>
</dbReference>
<dbReference type="SMART" id="SM00073">
    <property type="entry name" value="HPT"/>
    <property type="match status" value="1"/>
</dbReference>
<dbReference type="RefSeq" id="WP_085544899.1">
    <property type="nucleotide sequence ID" value="NZ_FXBB01000020.1"/>
</dbReference>
<reference evidence="14" key="1">
    <citation type="submission" date="2017-04" db="EMBL/GenBank/DDBJ databases">
        <authorList>
            <person name="Varghese N."/>
            <person name="Submissions S."/>
        </authorList>
    </citation>
    <scope>NUCLEOTIDE SEQUENCE [LARGE SCALE GENOMIC DNA]</scope>
    <source>
        <strain evidence="14">USBA 82</strain>
    </source>
</reference>
<dbReference type="GO" id="GO:0000160">
    <property type="term" value="P:phosphorelay signal transduction system"/>
    <property type="evidence" value="ECO:0007669"/>
    <property type="project" value="InterPro"/>
</dbReference>
<evidence type="ECO:0000256" key="1">
    <source>
        <dbReference type="ARBA" id="ARBA00000085"/>
    </source>
</evidence>
<evidence type="ECO:0000256" key="5">
    <source>
        <dbReference type="ARBA" id="ARBA00022777"/>
    </source>
</evidence>
<dbReference type="InterPro" id="IPR002545">
    <property type="entry name" value="CheW-lke_dom"/>
</dbReference>
<dbReference type="SMART" id="SM00448">
    <property type="entry name" value="REC"/>
    <property type="match status" value="1"/>
</dbReference>
<dbReference type="InterPro" id="IPR036890">
    <property type="entry name" value="HATPase_C_sf"/>
</dbReference>
<organism evidence="13 14">
    <name type="scientific">Dethiosulfovibrio salsuginis</name>
    <dbReference type="NCBI Taxonomy" id="561720"/>
    <lineage>
        <taxon>Bacteria</taxon>
        <taxon>Thermotogati</taxon>
        <taxon>Synergistota</taxon>
        <taxon>Synergistia</taxon>
        <taxon>Synergistales</taxon>
        <taxon>Dethiosulfovibrionaceae</taxon>
        <taxon>Dethiosulfovibrio</taxon>
    </lineage>
</organism>
<dbReference type="Gene3D" id="3.40.50.2300">
    <property type="match status" value="1"/>
</dbReference>
<protein>
    <recommendedName>
        <fullName evidence="2">histidine kinase</fullName>
        <ecNumber evidence="2">2.7.13.3</ecNumber>
    </recommendedName>
</protein>
<proteinExistence type="predicted"/>
<dbReference type="PROSITE" id="PS50110">
    <property type="entry name" value="RESPONSE_REGULATORY"/>
    <property type="match status" value="1"/>
</dbReference>
<feature type="modified residue" description="Phosphohistidine" evidence="6">
    <location>
        <position position="53"/>
    </location>
</feature>
<dbReference type="EMBL" id="FXBB01000020">
    <property type="protein sequence ID" value="SMG35339.1"/>
    <property type="molecule type" value="Genomic_DNA"/>
</dbReference>
<keyword evidence="5 13" id="KW-0418">Kinase</keyword>
<dbReference type="SUPFAM" id="SSF55874">
    <property type="entry name" value="ATPase domain of HSP90 chaperone/DNA topoisomerase II/histidine kinase"/>
    <property type="match status" value="1"/>
</dbReference>
<dbReference type="AlphaFoldDB" id="A0A1X7K300"/>
<dbReference type="PRINTS" id="PR00344">
    <property type="entry name" value="BCTRLSENSOR"/>
</dbReference>
<dbReference type="Gene3D" id="1.20.120.160">
    <property type="entry name" value="HPT domain"/>
    <property type="match status" value="1"/>
</dbReference>
<evidence type="ECO:0000256" key="8">
    <source>
        <dbReference type="SAM" id="MobiDB-lite"/>
    </source>
</evidence>
<dbReference type="GO" id="GO:0004673">
    <property type="term" value="F:protein histidine kinase activity"/>
    <property type="evidence" value="ECO:0007669"/>
    <property type="project" value="UniProtKB-EC"/>
</dbReference>
<evidence type="ECO:0000313" key="13">
    <source>
        <dbReference type="EMBL" id="SMG35339.1"/>
    </source>
</evidence>
<comment type="catalytic activity">
    <reaction evidence="1">
        <text>ATP + protein L-histidine = ADP + protein N-phospho-L-histidine.</text>
        <dbReference type="EC" id="2.7.13.3"/>
    </reaction>
</comment>
<keyword evidence="14" id="KW-1185">Reference proteome</keyword>
<dbReference type="PANTHER" id="PTHR43395">
    <property type="entry name" value="SENSOR HISTIDINE KINASE CHEA"/>
    <property type="match status" value="1"/>
</dbReference>
<evidence type="ECO:0000256" key="2">
    <source>
        <dbReference type="ARBA" id="ARBA00012438"/>
    </source>
</evidence>
<accession>A0A1X7K300</accession>
<dbReference type="InterPro" id="IPR051315">
    <property type="entry name" value="Bact_Chemotaxis_CheA"/>
</dbReference>
<dbReference type="SMART" id="SM00387">
    <property type="entry name" value="HATPase_c"/>
    <property type="match status" value="1"/>
</dbReference>
<evidence type="ECO:0000256" key="4">
    <source>
        <dbReference type="ARBA" id="ARBA00022679"/>
    </source>
</evidence>
<dbReference type="InterPro" id="IPR003594">
    <property type="entry name" value="HATPase_dom"/>
</dbReference>
<dbReference type="InterPro" id="IPR036641">
    <property type="entry name" value="HPT_dom_sf"/>
</dbReference>
<dbReference type="PANTHER" id="PTHR43395:SF1">
    <property type="entry name" value="CHEMOTAXIS PROTEIN CHEA"/>
    <property type="match status" value="1"/>
</dbReference>
<name>A0A1X7K300_9BACT</name>
<keyword evidence="4" id="KW-0808">Transferase</keyword>
<dbReference type="Pfam" id="PF01584">
    <property type="entry name" value="CheW"/>
    <property type="match status" value="1"/>
</dbReference>
<dbReference type="CDD" id="cd00088">
    <property type="entry name" value="HPT"/>
    <property type="match status" value="1"/>
</dbReference>
<feature type="compositionally biased region" description="Basic and acidic residues" evidence="8">
    <location>
        <begin position="146"/>
        <end position="155"/>
    </location>
</feature>
<dbReference type="InterPro" id="IPR036061">
    <property type="entry name" value="CheW-like_dom_sf"/>
</dbReference>
<dbReference type="PROSITE" id="PS50894">
    <property type="entry name" value="HPT"/>
    <property type="match status" value="1"/>
</dbReference>
<evidence type="ECO:0000259" key="10">
    <source>
        <dbReference type="PROSITE" id="PS50110"/>
    </source>
</evidence>
<sequence length="724" mass="79161">MSPSDLEFLQELRQDFLLEAEEHLQTMTSGLLELENATTPSEKVVESVYRAAHSLKGAAHAVEMPKVASLCQSMEGIFSKLKEKTLSLEGRDYDLLQRSMSCLSAMIADPDQDDSEGRSLAKAMDELKSGPPKDVSFSLSVPPSPDKNEKEKPENPDPLPSQDNHQVATGDTVRVRSAKIDSLLLQAEEMISVNLAIDQRISETRDLISSIEDCKRALHQEDKEALKQSFQYLETGIRKVTKALSLDGKAARVLLDRLLREAKAVVMLPSSTLLQSFPKMVRDLSKTMGKDVDFQMVGGEVEVDKRILEGMKDPLIHLIRNALDHGIEKPDERAASDKHPQASLRLSFSYTDGGQLDITLSDDGRGIDRDKLIKKAVSSGIMSEEQALSLGDEEVLNLIFRSGLSTSALITDISGRGLGMAIVREKVEALGGSLSLSSEVGAGTSFRIKLPLSMATFRGVLVEEWGRPFVIPTSQVIKVTQIHSDRIKTLEGREAVDIDGITYPLARLGDMLGLNRSEKDEISPFPVVVLSSSSRSFAFAVQSVKGEQEILLKGLGPQLTKVPFVSGATVMGSGKVVPVLRVKDLVQRASERKSTILTVKTEENPPSVLLVEDSITSRTLLKNILTASGYKVQTAVDGQEGLELFSRELFDIVVSDVEMPKMNGFDLARSIRSDGTKGSVPIVLVTSLDSQKDKERGVEAGADAYIVKSSFDQTNLLEVMKRLL</sequence>
<dbReference type="PROSITE" id="PS50109">
    <property type="entry name" value="HIS_KIN"/>
    <property type="match status" value="1"/>
</dbReference>
<dbReference type="SUPFAM" id="SSF52172">
    <property type="entry name" value="CheY-like"/>
    <property type="match status" value="1"/>
</dbReference>
<dbReference type="PROSITE" id="PS50851">
    <property type="entry name" value="CHEW"/>
    <property type="match status" value="1"/>
</dbReference>
<evidence type="ECO:0000259" key="11">
    <source>
        <dbReference type="PROSITE" id="PS50851"/>
    </source>
</evidence>
<keyword evidence="3 7" id="KW-0597">Phosphoprotein</keyword>
<dbReference type="Gene3D" id="2.30.30.40">
    <property type="entry name" value="SH3 Domains"/>
    <property type="match status" value="1"/>
</dbReference>
<dbReference type="SUPFAM" id="SSF47226">
    <property type="entry name" value="Histidine-containing phosphotransfer domain, HPT domain"/>
    <property type="match status" value="1"/>
</dbReference>
<dbReference type="STRING" id="561720.SAMN06275492_12038"/>
<evidence type="ECO:0000256" key="3">
    <source>
        <dbReference type="ARBA" id="ARBA00022553"/>
    </source>
</evidence>
<evidence type="ECO:0000259" key="12">
    <source>
        <dbReference type="PROSITE" id="PS50894"/>
    </source>
</evidence>
<dbReference type="Pfam" id="PF01627">
    <property type="entry name" value="Hpt"/>
    <property type="match status" value="1"/>
</dbReference>
<feature type="region of interest" description="Disordered" evidence="8">
    <location>
        <begin position="126"/>
        <end position="170"/>
    </location>
</feature>
<feature type="domain" description="Histidine kinase" evidence="9">
    <location>
        <begin position="199"/>
        <end position="454"/>
    </location>
</feature>
<dbReference type="Gene3D" id="3.30.565.10">
    <property type="entry name" value="Histidine kinase-like ATPase, C-terminal domain"/>
    <property type="match status" value="1"/>
</dbReference>
<dbReference type="GO" id="GO:0006935">
    <property type="term" value="P:chemotaxis"/>
    <property type="evidence" value="ECO:0007669"/>
    <property type="project" value="InterPro"/>
</dbReference>
<evidence type="ECO:0000313" key="14">
    <source>
        <dbReference type="Proteomes" id="UP000193355"/>
    </source>
</evidence>
<dbReference type="SMART" id="SM00260">
    <property type="entry name" value="CheW"/>
    <property type="match status" value="1"/>
</dbReference>
<dbReference type="InterPro" id="IPR004358">
    <property type="entry name" value="Sig_transdc_His_kin-like_C"/>
</dbReference>
<dbReference type="SUPFAM" id="SSF50341">
    <property type="entry name" value="CheW-like"/>
    <property type="match status" value="1"/>
</dbReference>
<dbReference type="Proteomes" id="UP000193355">
    <property type="component" value="Unassembled WGS sequence"/>
</dbReference>
<dbReference type="EC" id="2.7.13.3" evidence="2"/>